<evidence type="ECO:0000259" key="8">
    <source>
        <dbReference type="Pfam" id="PF02608"/>
    </source>
</evidence>
<comment type="subcellular location">
    <subcellularLocation>
        <location evidence="1">Cell membrane</location>
        <topology evidence="1">Lipid-anchor</topology>
    </subcellularLocation>
</comment>
<gene>
    <name evidence="9" type="ORF">FZC79_03055</name>
</gene>
<dbReference type="InterPro" id="IPR050957">
    <property type="entry name" value="BMP_lipoprotein"/>
</dbReference>
<dbReference type="Pfam" id="PF02608">
    <property type="entry name" value="Bmp"/>
    <property type="match status" value="1"/>
</dbReference>
<proteinExistence type="inferred from homology"/>
<dbReference type="Proteomes" id="UP000323317">
    <property type="component" value="Unassembled WGS sequence"/>
</dbReference>
<organism evidence="9 10">
    <name type="scientific">Rossellomorea vietnamensis</name>
    <dbReference type="NCBI Taxonomy" id="218284"/>
    <lineage>
        <taxon>Bacteria</taxon>
        <taxon>Bacillati</taxon>
        <taxon>Bacillota</taxon>
        <taxon>Bacilli</taxon>
        <taxon>Bacillales</taxon>
        <taxon>Bacillaceae</taxon>
        <taxon>Rossellomorea</taxon>
    </lineage>
</organism>
<feature type="signal peptide" evidence="7">
    <location>
        <begin position="1"/>
        <end position="19"/>
    </location>
</feature>
<dbReference type="AlphaFoldDB" id="A0A5D4KM33"/>
<keyword evidence="6" id="KW-0449">Lipoprotein</keyword>
<keyword evidence="5" id="KW-0472">Membrane</keyword>
<dbReference type="PROSITE" id="PS51257">
    <property type="entry name" value="PROKAR_LIPOPROTEIN"/>
    <property type="match status" value="1"/>
</dbReference>
<dbReference type="Gene3D" id="3.40.50.2300">
    <property type="match status" value="2"/>
</dbReference>
<keyword evidence="3" id="KW-1003">Cell membrane</keyword>
<feature type="domain" description="ABC transporter substrate-binding protein PnrA-like" evidence="8">
    <location>
        <begin position="27"/>
        <end position="314"/>
    </location>
</feature>
<protein>
    <submittedName>
        <fullName evidence="9">BMP family ABC transporter substrate-binding protein</fullName>
    </submittedName>
</protein>
<keyword evidence="4 7" id="KW-0732">Signal</keyword>
<dbReference type="InterPro" id="IPR028082">
    <property type="entry name" value="Peripla_BP_I"/>
</dbReference>
<comment type="caution">
    <text evidence="9">The sequence shown here is derived from an EMBL/GenBank/DDBJ whole genome shotgun (WGS) entry which is preliminary data.</text>
</comment>
<evidence type="ECO:0000256" key="7">
    <source>
        <dbReference type="SAM" id="SignalP"/>
    </source>
</evidence>
<dbReference type="GO" id="GO:0005886">
    <property type="term" value="C:plasma membrane"/>
    <property type="evidence" value="ECO:0007669"/>
    <property type="project" value="UniProtKB-SubCell"/>
</dbReference>
<feature type="chain" id="PRO_5039715877" evidence="7">
    <location>
        <begin position="20"/>
        <end position="319"/>
    </location>
</feature>
<name>A0A5D4KM33_9BACI</name>
<evidence type="ECO:0000256" key="3">
    <source>
        <dbReference type="ARBA" id="ARBA00022475"/>
    </source>
</evidence>
<reference evidence="9 10" key="1">
    <citation type="submission" date="2019-08" db="EMBL/GenBank/DDBJ databases">
        <title>Bacillus genomes from the desert of Cuatro Cienegas, Coahuila.</title>
        <authorList>
            <person name="Olmedo-Alvarez G."/>
        </authorList>
    </citation>
    <scope>NUCLEOTIDE SEQUENCE [LARGE SCALE GENOMIC DNA]</scope>
    <source>
        <strain evidence="9 10">CH40_1T</strain>
    </source>
</reference>
<evidence type="ECO:0000313" key="10">
    <source>
        <dbReference type="Proteomes" id="UP000323317"/>
    </source>
</evidence>
<comment type="similarity">
    <text evidence="2">Belongs to the BMP lipoprotein family.</text>
</comment>
<evidence type="ECO:0000256" key="2">
    <source>
        <dbReference type="ARBA" id="ARBA00008610"/>
    </source>
</evidence>
<sequence>MKKLIYFLTLMLLLTGCSGQSDKKSLQNVGLLVPETISDQVWGTKGYKGLLKIQSQFGVDVFYKEGIKTRQAVEQAVAEYDKKDVNLIFGHGQEYASLFNDLASDYPDMHFVSFNGNASQPNTTSLKFEGYAMGFFGGMTAAHESETKNIGVVASYAWQPEVKGFIEGADFQDSSVEVTVDYTDDWDHTEKAMILLHTQLRKGVDIVYPAGDGYNISIIEKLKEKGLHAVGYVSDQSDMGESTVLTSTVQHVDKLYEVVAERYSNGKLKSGNIPFDFQDGVISMGKFSPEVDEQFREVIESDISHYIKMGELPHERKDE</sequence>
<dbReference type="CDD" id="cd06353">
    <property type="entry name" value="PBP1_Med-like"/>
    <property type="match status" value="1"/>
</dbReference>
<evidence type="ECO:0000256" key="4">
    <source>
        <dbReference type="ARBA" id="ARBA00022729"/>
    </source>
</evidence>
<evidence type="ECO:0000256" key="5">
    <source>
        <dbReference type="ARBA" id="ARBA00023136"/>
    </source>
</evidence>
<evidence type="ECO:0000313" key="9">
    <source>
        <dbReference type="EMBL" id="TYR77805.1"/>
    </source>
</evidence>
<dbReference type="Pfam" id="PF08139">
    <property type="entry name" value="LPAM_1"/>
    <property type="match status" value="1"/>
</dbReference>
<accession>A0A5D4KM33</accession>
<dbReference type="InterPro" id="IPR003760">
    <property type="entry name" value="PnrA-like"/>
</dbReference>
<dbReference type="InterPro" id="IPR012640">
    <property type="entry name" value="Membr_lipoprot_lipid_attach_CS"/>
</dbReference>
<dbReference type="EMBL" id="VTEH01000001">
    <property type="protein sequence ID" value="TYR77805.1"/>
    <property type="molecule type" value="Genomic_DNA"/>
</dbReference>
<evidence type="ECO:0000256" key="6">
    <source>
        <dbReference type="ARBA" id="ARBA00023288"/>
    </source>
</evidence>
<dbReference type="PANTHER" id="PTHR34296:SF2">
    <property type="entry name" value="ABC TRANSPORTER GUANOSINE-BINDING PROTEIN NUPN"/>
    <property type="match status" value="1"/>
</dbReference>
<dbReference type="PANTHER" id="PTHR34296">
    <property type="entry name" value="TRANSCRIPTIONAL ACTIVATOR PROTEIN MED"/>
    <property type="match status" value="1"/>
</dbReference>
<evidence type="ECO:0000256" key="1">
    <source>
        <dbReference type="ARBA" id="ARBA00004193"/>
    </source>
</evidence>
<dbReference type="SUPFAM" id="SSF53822">
    <property type="entry name" value="Periplasmic binding protein-like I"/>
    <property type="match status" value="1"/>
</dbReference>